<organism evidence="1">
    <name type="scientific">Schistocephalus solidus</name>
    <name type="common">Tapeworm</name>
    <dbReference type="NCBI Taxonomy" id="70667"/>
    <lineage>
        <taxon>Eukaryota</taxon>
        <taxon>Metazoa</taxon>
        <taxon>Spiralia</taxon>
        <taxon>Lophotrochozoa</taxon>
        <taxon>Platyhelminthes</taxon>
        <taxon>Cestoda</taxon>
        <taxon>Eucestoda</taxon>
        <taxon>Diphyllobothriidea</taxon>
        <taxon>Diphyllobothriidae</taxon>
        <taxon>Schistocephalus</taxon>
    </lineage>
</organism>
<protein>
    <recommendedName>
        <fullName evidence="2">DUF4806 domain-containing protein</fullName>
    </recommendedName>
</protein>
<gene>
    <name evidence="1" type="ORF">TR125077</name>
</gene>
<accession>A0A0V0J4A8</accession>
<dbReference type="AlphaFoldDB" id="A0A0V0J4A8"/>
<sequence>MSTASCGQKNPKQREFLLQNNLQPPAKNKVYPVRVLNENLTLEMAKKLGKKAEEMDDLSTSEPTVLGKGFRRKYQMLFICPYRYPRQLTSASEDEDDFISRPIEPERRLAGLPMALPILQPSNNENIPGPLMPGRTPVRPSPPSTYQLLPERSDGVLSNSIKKLQKDMELLCKNVDYIADRQARNMEQLWAALNDMRKEMRAMAVPNTASQSIYRLPLCTEEAYNDFLGGMSRTPDYANEAIERLSVVGGRNEREFVRNLLTCFIGPPLCLNFCWAGSTDKRSFIGCPLYRGFTEAIRRNT</sequence>
<evidence type="ECO:0000313" key="1">
    <source>
        <dbReference type="EMBL" id="JAP59898.1"/>
    </source>
</evidence>
<evidence type="ECO:0008006" key="2">
    <source>
        <dbReference type="Google" id="ProtNLM"/>
    </source>
</evidence>
<proteinExistence type="predicted"/>
<feature type="non-terminal residue" evidence="1">
    <location>
        <position position="301"/>
    </location>
</feature>
<name>A0A0V0J4A8_SCHSO</name>
<reference evidence="1" key="1">
    <citation type="submission" date="2016-01" db="EMBL/GenBank/DDBJ databases">
        <title>Reference transcriptome for the parasite Schistocephalus solidus: insights into the molecular evolution of parasitism.</title>
        <authorList>
            <person name="Hebert F.O."/>
            <person name="Grambauer S."/>
            <person name="Barber I."/>
            <person name="Landry C.R."/>
            <person name="Aubin-Horth N."/>
        </authorList>
    </citation>
    <scope>NUCLEOTIDE SEQUENCE</scope>
</reference>
<dbReference type="EMBL" id="GEEE01003327">
    <property type="protein sequence ID" value="JAP59898.1"/>
    <property type="molecule type" value="Transcribed_RNA"/>
</dbReference>